<dbReference type="GO" id="GO:0006382">
    <property type="term" value="P:adenosine to inosine editing"/>
    <property type="evidence" value="ECO:0007669"/>
    <property type="project" value="TreeGrafter"/>
</dbReference>
<dbReference type="InterPro" id="IPR002466">
    <property type="entry name" value="A_deamin"/>
</dbReference>
<dbReference type="AlphaFoldDB" id="A0A401SWZ9"/>
<feature type="domain" description="A to I editase" evidence="11">
    <location>
        <begin position="265"/>
        <end position="556"/>
    </location>
</feature>
<dbReference type="SMART" id="SM00552">
    <property type="entry name" value="ADEAMc"/>
    <property type="match status" value="1"/>
</dbReference>
<keyword evidence="5 9" id="KW-0694">RNA-binding</keyword>
<dbReference type="PANTHER" id="PTHR10910">
    <property type="entry name" value="EUKARYOTE SPECIFIC DSRNA BINDING PROTEIN"/>
    <property type="match status" value="1"/>
</dbReference>
<dbReference type="PANTHER" id="PTHR10910:SF103">
    <property type="entry name" value="ADENOSINE DEAMINASE DOMAIN-CONTAINING PROTEIN 1"/>
    <property type="match status" value="1"/>
</dbReference>
<evidence type="ECO:0000256" key="5">
    <source>
        <dbReference type="ARBA" id="ARBA00022884"/>
    </source>
</evidence>
<dbReference type="InterPro" id="IPR044455">
    <property type="entry name" value="ADAD1_DSRM"/>
</dbReference>
<evidence type="ECO:0000256" key="1">
    <source>
        <dbReference type="ARBA" id="ARBA00004123"/>
    </source>
</evidence>
<evidence type="ECO:0000256" key="6">
    <source>
        <dbReference type="ARBA" id="ARBA00023242"/>
    </source>
</evidence>
<protein>
    <recommendedName>
        <fullName evidence="8">Adenosine deaminase domain-containing protein 1</fullName>
    </recommendedName>
</protein>
<reference evidence="12 13" key="1">
    <citation type="journal article" date="2018" name="Nat. Ecol. Evol.">
        <title>Shark genomes provide insights into elasmobranch evolution and the origin of vertebrates.</title>
        <authorList>
            <person name="Hara Y"/>
            <person name="Yamaguchi K"/>
            <person name="Onimaru K"/>
            <person name="Kadota M"/>
            <person name="Koyanagi M"/>
            <person name="Keeley SD"/>
            <person name="Tatsumi K"/>
            <person name="Tanaka K"/>
            <person name="Motone F"/>
            <person name="Kageyama Y"/>
            <person name="Nozu R"/>
            <person name="Adachi N"/>
            <person name="Nishimura O"/>
            <person name="Nakagawa R"/>
            <person name="Tanegashima C"/>
            <person name="Kiyatake I"/>
            <person name="Matsumoto R"/>
            <person name="Murakumo K"/>
            <person name="Nishida K"/>
            <person name="Terakita A"/>
            <person name="Kuratani S"/>
            <person name="Sato K"/>
            <person name="Hyodo S Kuraku.S."/>
        </authorList>
    </citation>
    <scope>NUCLEOTIDE SEQUENCE [LARGE SCALE GENOMIC DNA]</scope>
</reference>
<dbReference type="GO" id="GO:0030154">
    <property type="term" value="P:cell differentiation"/>
    <property type="evidence" value="ECO:0007669"/>
    <property type="project" value="UniProtKB-KW"/>
</dbReference>
<dbReference type="EMBL" id="BEZZ01000644">
    <property type="protein sequence ID" value="GCC34929.1"/>
    <property type="molecule type" value="Genomic_DNA"/>
</dbReference>
<proteinExistence type="inferred from homology"/>
<dbReference type="PROSITE" id="PS50137">
    <property type="entry name" value="DS_RBD"/>
    <property type="match status" value="1"/>
</dbReference>
<comment type="caution">
    <text evidence="12">The sequence shown here is derived from an EMBL/GenBank/DDBJ whole genome shotgun (WGS) entry which is preliminary data.</text>
</comment>
<evidence type="ECO:0000259" key="11">
    <source>
        <dbReference type="PROSITE" id="PS50141"/>
    </source>
</evidence>
<name>A0A401SWZ9_CHIPU</name>
<evidence type="ECO:0000256" key="4">
    <source>
        <dbReference type="ARBA" id="ARBA00022871"/>
    </source>
</evidence>
<dbReference type="OMA" id="GNCKDTR"/>
<keyword evidence="6" id="KW-0539">Nucleus</keyword>
<keyword evidence="3" id="KW-0221">Differentiation</keyword>
<evidence type="ECO:0000259" key="10">
    <source>
        <dbReference type="PROSITE" id="PS50137"/>
    </source>
</evidence>
<dbReference type="SMART" id="SM00358">
    <property type="entry name" value="DSRM"/>
    <property type="match status" value="1"/>
</dbReference>
<dbReference type="STRING" id="137246.A0A401SWZ9"/>
<organism evidence="12 13">
    <name type="scientific">Chiloscyllium punctatum</name>
    <name type="common">Brownbanded bambooshark</name>
    <name type="synonym">Hemiscyllium punctatum</name>
    <dbReference type="NCBI Taxonomy" id="137246"/>
    <lineage>
        <taxon>Eukaryota</taxon>
        <taxon>Metazoa</taxon>
        <taxon>Chordata</taxon>
        <taxon>Craniata</taxon>
        <taxon>Vertebrata</taxon>
        <taxon>Chondrichthyes</taxon>
        <taxon>Elasmobranchii</taxon>
        <taxon>Galeomorphii</taxon>
        <taxon>Galeoidea</taxon>
        <taxon>Orectolobiformes</taxon>
        <taxon>Hemiscylliidae</taxon>
        <taxon>Chiloscyllium</taxon>
    </lineage>
</organism>
<keyword evidence="4" id="KW-0744">Spermatogenesis</keyword>
<comment type="subcellular location">
    <subcellularLocation>
        <location evidence="1">Nucleus</location>
    </subcellularLocation>
</comment>
<evidence type="ECO:0000256" key="3">
    <source>
        <dbReference type="ARBA" id="ARBA00022782"/>
    </source>
</evidence>
<dbReference type="Pfam" id="PF02137">
    <property type="entry name" value="A_deamin"/>
    <property type="match status" value="1"/>
</dbReference>
<evidence type="ECO:0000313" key="13">
    <source>
        <dbReference type="Proteomes" id="UP000287033"/>
    </source>
</evidence>
<dbReference type="GO" id="GO:0008251">
    <property type="term" value="F:tRNA-specific adenosine deaminase activity"/>
    <property type="evidence" value="ECO:0007669"/>
    <property type="project" value="TreeGrafter"/>
</dbReference>
<dbReference type="OrthoDB" id="10268011at2759"/>
<dbReference type="GO" id="GO:0005730">
    <property type="term" value="C:nucleolus"/>
    <property type="evidence" value="ECO:0007669"/>
    <property type="project" value="TreeGrafter"/>
</dbReference>
<evidence type="ECO:0000256" key="7">
    <source>
        <dbReference type="ARBA" id="ARBA00061642"/>
    </source>
</evidence>
<dbReference type="InterPro" id="IPR014720">
    <property type="entry name" value="dsRBD_dom"/>
</dbReference>
<evidence type="ECO:0000256" key="9">
    <source>
        <dbReference type="PROSITE-ProRule" id="PRU00266"/>
    </source>
</evidence>
<keyword evidence="13" id="KW-1185">Reference proteome</keyword>
<sequence length="568" mass="62991">MKKGCVLWFPFQMSSDSAWRKGSGEPSFAQILKKNIPPKPSQQTLNVTFTPQGGTAEDLDSGVSRVIQISGQYPKSQFVEYTKPLSNSALPPKKVSREFIDKYRRGEINPVSALHQYAQMLRMQLILKETVATGNIFGQYFAFCAVVDGVEYKTGMGQNKKEAKANAAQLALDELLDTELSKPSTTGPAPIPAERRVISSPCLPSRNQPSKLGYEGRNSYYKAVSVACRDVFNKLTANLPELQNCSSSLAAFVVERYGQPYEVVAIGTGEMNCNDPLYSEGRIMHDSHAVVTARRSLLRYLYRHLLMFYNKNPDVVNQSIFCIDTGRNVITVKDRINFHLYLNQLPKGAAQIKQLHLAPHSISTFHTNKEMELHVILDGKVFAISHCSPEVTASRVCSMSASDKLTRWEVLGVQGALLSHFIEPIYINSILIGDTNCTDTRGVEVAIKQRVDDSLTSKLPNFYIVSKPQICLTETAFPCLTNSVHKTLSLNWSQSDSLVEVVNGTTGRIAESSPFKSGTSMTSRLCKAAMLSRFYLVAKEANREDLSTVPTYHAAKVKLLPALRINSQ</sequence>
<dbReference type="Gene3D" id="3.30.160.20">
    <property type="match status" value="1"/>
</dbReference>
<dbReference type="FunFam" id="3.30.160.20:FF:000033">
    <property type="entry name" value="Adenosine deaminase domain-containing 1 (testis-specific)"/>
    <property type="match status" value="1"/>
</dbReference>
<dbReference type="GO" id="GO:0006396">
    <property type="term" value="P:RNA processing"/>
    <property type="evidence" value="ECO:0007669"/>
    <property type="project" value="InterPro"/>
</dbReference>
<dbReference type="Proteomes" id="UP000287033">
    <property type="component" value="Unassembled WGS sequence"/>
</dbReference>
<dbReference type="SUPFAM" id="SSF54768">
    <property type="entry name" value="dsRNA-binding domain-like"/>
    <property type="match status" value="1"/>
</dbReference>
<feature type="domain" description="DRBM" evidence="10">
    <location>
        <begin position="109"/>
        <end position="177"/>
    </location>
</feature>
<keyword evidence="2" id="KW-0217">Developmental protein</keyword>
<dbReference type="CDD" id="cd19905">
    <property type="entry name" value="DSRM_ADAD1"/>
    <property type="match status" value="1"/>
</dbReference>
<dbReference type="Pfam" id="PF00035">
    <property type="entry name" value="dsrm"/>
    <property type="match status" value="1"/>
</dbReference>
<accession>A0A401SWZ9</accession>
<evidence type="ECO:0000256" key="8">
    <source>
        <dbReference type="ARBA" id="ARBA00067842"/>
    </source>
</evidence>
<dbReference type="GO" id="GO:0005737">
    <property type="term" value="C:cytoplasm"/>
    <property type="evidence" value="ECO:0007669"/>
    <property type="project" value="TreeGrafter"/>
</dbReference>
<dbReference type="PROSITE" id="PS50141">
    <property type="entry name" value="A_DEAMIN_EDITASE"/>
    <property type="match status" value="1"/>
</dbReference>
<dbReference type="GO" id="GO:0003726">
    <property type="term" value="F:double-stranded RNA adenosine deaminase activity"/>
    <property type="evidence" value="ECO:0007669"/>
    <property type="project" value="TreeGrafter"/>
</dbReference>
<comment type="similarity">
    <text evidence="7">Belongs to the ADAD family.</text>
</comment>
<gene>
    <name evidence="12" type="ORF">chiPu_0013406</name>
</gene>
<dbReference type="GO" id="GO:0003725">
    <property type="term" value="F:double-stranded RNA binding"/>
    <property type="evidence" value="ECO:0007669"/>
    <property type="project" value="TreeGrafter"/>
</dbReference>
<evidence type="ECO:0000256" key="2">
    <source>
        <dbReference type="ARBA" id="ARBA00022473"/>
    </source>
</evidence>
<dbReference type="GO" id="GO:0007283">
    <property type="term" value="P:spermatogenesis"/>
    <property type="evidence" value="ECO:0007669"/>
    <property type="project" value="UniProtKB-KW"/>
</dbReference>
<evidence type="ECO:0000313" key="12">
    <source>
        <dbReference type="EMBL" id="GCC34929.1"/>
    </source>
</evidence>